<dbReference type="Proteomes" id="UP001595979">
    <property type="component" value="Unassembled WGS sequence"/>
</dbReference>
<dbReference type="InterPro" id="IPR036873">
    <property type="entry name" value="Rhodanese-like_dom_sf"/>
</dbReference>
<feature type="domain" description="Rhodanese" evidence="1">
    <location>
        <begin position="13"/>
        <end position="101"/>
    </location>
</feature>
<evidence type="ECO:0000259" key="1">
    <source>
        <dbReference type="PROSITE" id="PS50206"/>
    </source>
</evidence>
<sequence>MKEANPTEGHRMVQDGALLVDVREQGEYDQIHAQGATLLPLSEFEARYAELPRDRPLVMICRSGARSARAGEYLLANGYGDVTNLAGGTQAWAEAGLPTGEANR</sequence>
<dbReference type="PROSITE" id="PS50206">
    <property type="entry name" value="RHODANESE_3"/>
    <property type="match status" value="1"/>
</dbReference>
<gene>
    <name evidence="2" type="ORF">ACFPQ6_07360</name>
</gene>
<dbReference type="InterPro" id="IPR050229">
    <property type="entry name" value="GlpE_sulfurtransferase"/>
</dbReference>
<dbReference type="CDD" id="cd00158">
    <property type="entry name" value="RHOD"/>
    <property type="match status" value="1"/>
</dbReference>
<accession>A0ABW1DK50</accession>
<protein>
    <submittedName>
        <fullName evidence="2">Rhodanese-like domain-containing protein</fullName>
    </submittedName>
</protein>
<evidence type="ECO:0000313" key="3">
    <source>
        <dbReference type="Proteomes" id="UP001595979"/>
    </source>
</evidence>
<dbReference type="Gene3D" id="3.40.250.10">
    <property type="entry name" value="Rhodanese-like domain"/>
    <property type="match status" value="1"/>
</dbReference>
<dbReference type="EMBL" id="JBHSOH010000006">
    <property type="protein sequence ID" value="MFC5848126.1"/>
    <property type="molecule type" value="Genomic_DNA"/>
</dbReference>
<evidence type="ECO:0000313" key="2">
    <source>
        <dbReference type="EMBL" id="MFC5848126.1"/>
    </source>
</evidence>
<dbReference type="Pfam" id="PF00581">
    <property type="entry name" value="Rhodanese"/>
    <property type="match status" value="1"/>
</dbReference>
<reference evidence="3" key="1">
    <citation type="journal article" date="2019" name="Int. J. Syst. Evol. Microbiol.">
        <title>The Global Catalogue of Microorganisms (GCM) 10K type strain sequencing project: providing services to taxonomists for standard genome sequencing and annotation.</title>
        <authorList>
            <consortium name="The Broad Institute Genomics Platform"/>
            <consortium name="The Broad Institute Genome Sequencing Center for Infectious Disease"/>
            <person name="Wu L."/>
            <person name="Ma J."/>
        </authorList>
    </citation>
    <scope>NUCLEOTIDE SEQUENCE [LARGE SCALE GENOMIC DNA]</scope>
    <source>
        <strain evidence="3">CGMCC 1.15053</strain>
    </source>
</reference>
<dbReference type="PANTHER" id="PTHR43031:SF1">
    <property type="entry name" value="PYRIDINE NUCLEOTIDE-DISULPHIDE OXIDOREDUCTASE"/>
    <property type="match status" value="1"/>
</dbReference>
<dbReference type="PANTHER" id="PTHR43031">
    <property type="entry name" value="FAD-DEPENDENT OXIDOREDUCTASE"/>
    <property type="match status" value="1"/>
</dbReference>
<dbReference type="RefSeq" id="WP_380047872.1">
    <property type="nucleotide sequence ID" value="NZ_JBHSOH010000006.1"/>
</dbReference>
<organism evidence="2 3">
    <name type="scientific">Deinococcus petrolearius</name>
    <dbReference type="NCBI Taxonomy" id="1751295"/>
    <lineage>
        <taxon>Bacteria</taxon>
        <taxon>Thermotogati</taxon>
        <taxon>Deinococcota</taxon>
        <taxon>Deinococci</taxon>
        <taxon>Deinococcales</taxon>
        <taxon>Deinococcaceae</taxon>
        <taxon>Deinococcus</taxon>
    </lineage>
</organism>
<dbReference type="SUPFAM" id="SSF52821">
    <property type="entry name" value="Rhodanese/Cell cycle control phosphatase"/>
    <property type="match status" value="1"/>
</dbReference>
<dbReference type="SMART" id="SM00450">
    <property type="entry name" value="RHOD"/>
    <property type="match status" value="1"/>
</dbReference>
<name>A0ABW1DK50_9DEIO</name>
<proteinExistence type="predicted"/>
<dbReference type="InterPro" id="IPR001763">
    <property type="entry name" value="Rhodanese-like_dom"/>
</dbReference>
<comment type="caution">
    <text evidence="2">The sequence shown here is derived from an EMBL/GenBank/DDBJ whole genome shotgun (WGS) entry which is preliminary data.</text>
</comment>
<keyword evidence="3" id="KW-1185">Reference proteome</keyword>